<dbReference type="FunFam" id="2.60.120.260:FF:000012">
    <property type="entry name" value="F-box only protein 2"/>
    <property type="match status" value="1"/>
</dbReference>
<name>A0A8X7XP89_POLSE</name>
<evidence type="ECO:0000259" key="1">
    <source>
        <dbReference type="PROSITE" id="PS51114"/>
    </source>
</evidence>
<keyword evidence="3" id="KW-1185">Reference proteome</keyword>
<dbReference type="Proteomes" id="UP000886611">
    <property type="component" value="Unassembled WGS sequence"/>
</dbReference>
<feature type="non-terminal residue" evidence="2">
    <location>
        <position position="1"/>
    </location>
</feature>
<evidence type="ECO:0000313" key="3">
    <source>
        <dbReference type="Proteomes" id="UP000886611"/>
    </source>
</evidence>
<dbReference type="GO" id="GO:0031146">
    <property type="term" value="P:SCF-dependent proteasomal ubiquitin-dependent protein catabolic process"/>
    <property type="evidence" value="ECO:0007669"/>
    <property type="project" value="TreeGrafter"/>
</dbReference>
<dbReference type="RefSeq" id="XP_039624179.1">
    <property type="nucleotide sequence ID" value="XM_039768245.1"/>
</dbReference>
<dbReference type="GeneID" id="120538777"/>
<dbReference type="InterPro" id="IPR039752">
    <property type="entry name" value="F-box_only"/>
</dbReference>
<dbReference type="PANTHER" id="PTHR12125:SF1">
    <property type="entry name" value="F-BOX ONLY PROTEIN 50"/>
    <property type="match status" value="1"/>
</dbReference>
<feature type="domain" description="FBA" evidence="1">
    <location>
        <begin position="98"/>
        <end position="296"/>
    </location>
</feature>
<dbReference type="PROSITE" id="PS51114">
    <property type="entry name" value="FBA"/>
    <property type="match status" value="1"/>
</dbReference>
<dbReference type="Pfam" id="PF04300">
    <property type="entry name" value="FBA"/>
    <property type="match status" value="1"/>
</dbReference>
<feature type="non-terminal residue" evidence="2">
    <location>
        <position position="298"/>
    </location>
</feature>
<dbReference type="PANTHER" id="PTHR12125">
    <property type="entry name" value="F-BOX ONLY PROTEIN 6-LIKE PROTEIN"/>
    <property type="match status" value="1"/>
</dbReference>
<accession>A0A8X7XP89</accession>
<dbReference type="EMBL" id="JAATIS010000220">
    <property type="protein sequence ID" value="KAG2469352.1"/>
    <property type="molecule type" value="Genomic_DNA"/>
</dbReference>
<sequence length="298" mass="34257">MALFTISFSLSRLPLPYFPSSRLQTLLPVLGGDDASLVASPRLSFASLRASVRTIFFLSFFPSIVKMSDSEWKVKCETEWKLQQRNIGVPDSLNWKAAYEKKPFNRNLLKNPKPQGLSHTDPLPAHVLDEITVAQFEQTGDFIGWTTNTEHLPVDKSGIPPGVVVCYLPMYSWFSLEQRIDLMEEGLWEELMDAYQPDICIQDWYEDSKIHEFIYQLNVKLLGTDGETVIQEYSHNPQSDRGHEGENSHSWIEVSHIFRDYGSGVRYIHFLHRVKNMRVVDFQGTRVTDSSVVVKLRD</sequence>
<comment type="caution">
    <text evidence="2">The sequence shown here is derived from an EMBL/GenBank/DDBJ whole genome shotgun (WGS) entry which is preliminary data.</text>
</comment>
<dbReference type="OrthoDB" id="1107553at2759"/>
<protein>
    <submittedName>
        <fullName evidence="2">FBX50 protein</fullName>
    </submittedName>
</protein>
<dbReference type="GO" id="GO:0036503">
    <property type="term" value="P:ERAD pathway"/>
    <property type="evidence" value="ECO:0007669"/>
    <property type="project" value="TreeGrafter"/>
</dbReference>
<dbReference type="GO" id="GO:0061630">
    <property type="term" value="F:ubiquitin protein ligase activity"/>
    <property type="evidence" value="ECO:0007669"/>
    <property type="project" value="TreeGrafter"/>
</dbReference>
<proteinExistence type="predicted"/>
<dbReference type="InterPro" id="IPR008979">
    <property type="entry name" value="Galactose-bd-like_sf"/>
</dbReference>
<dbReference type="GO" id="GO:0005737">
    <property type="term" value="C:cytoplasm"/>
    <property type="evidence" value="ECO:0007669"/>
    <property type="project" value="TreeGrafter"/>
</dbReference>
<evidence type="ECO:0000313" key="2">
    <source>
        <dbReference type="EMBL" id="KAG2469352.1"/>
    </source>
</evidence>
<dbReference type="SUPFAM" id="SSF49785">
    <property type="entry name" value="Galactose-binding domain-like"/>
    <property type="match status" value="1"/>
</dbReference>
<dbReference type="GO" id="GO:0006516">
    <property type="term" value="P:glycoprotein catabolic process"/>
    <property type="evidence" value="ECO:0007669"/>
    <property type="project" value="TreeGrafter"/>
</dbReference>
<dbReference type="AlphaFoldDB" id="A0A8X7XP89"/>
<reference evidence="2 3" key="1">
    <citation type="journal article" date="2021" name="Cell">
        <title>Tracing the genetic footprints of vertebrate landing in non-teleost ray-finned fishes.</title>
        <authorList>
            <person name="Bi X."/>
            <person name="Wang K."/>
            <person name="Yang L."/>
            <person name="Pan H."/>
            <person name="Jiang H."/>
            <person name="Wei Q."/>
            <person name="Fang M."/>
            <person name="Yu H."/>
            <person name="Zhu C."/>
            <person name="Cai Y."/>
            <person name="He Y."/>
            <person name="Gan X."/>
            <person name="Zeng H."/>
            <person name="Yu D."/>
            <person name="Zhu Y."/>
            <person name="Jiang H."/>
            <person name="Qiu Q."/>
            <person name="Yang H."/>
            <person name="Zhang Y.E."/>
            <person name="Wang W."/>
            <person name="Zhu M."/>
            <person name="He S."/>
            <person name="Zhang G."/>
        </authorList>
    </citation>
    <scope>NUCLEOTIDE SEQUENCE [LARGE SCALE GENOMIC DNA]</scope>
    <source>
        <strain evidence="2">Bchr_013</strain>
    </source>
</reference>
<organism evidence="2 3">
    <name type="scientific">Polypterus senegalus</name>
    <name type="common">Senegal bichir</name>
    <dbReference type="NCBI Taxonomy" id="55291"/>
    <lineage>
        <taxon>Eukaryota</taxon>
        <taxon>Metazoa</taxon>
        <taxon>Chordata</taxon>
        <taxon>Craniata</taxon>
        <taxon>Vertebrata</taxon>
        <taxon>Euteleostomi</taxon>
        <taxon>Actinopterygii</taxon>
        <taxon>Polypteriformes</taxon>
        <taxon>Polypteridae</taxon>
        <taxon>Polypterus</taxon>
    </lineage>
</organism>
<dbReference type="Gene3D" id="2.60.120.260">
    <property type="entry name" value="Galactose-binding domain-like"/>
    <property type="match status" value="1"/>
</dbReference>
<dbReference type="SMART" id="SM01198">
    <property type="entry name" value="FBA"/>
    <property type="match status" value="1"/>
</dbReference>
<gene>
    <name evidence="2" type="primary">Nccrp1</name>
    <name evidence="2" type="ORF">GTO96_0004080</name>
</gene>
<dbReference type="GO" id="GO:0019005">
    <property type="term" value="C:SCF ubiquitin ligase complex"/>
    <property type="evidence" value="ECO:0007669"/>
    <property type="project" value="TreeGrafter"/>
</dbReference>
<dbReference type="InterPro" id="IPR007397">
    <property type="entry name" value="F-box-assoc_dom"/>
</dbReference>